<keyword evidence="2" id="KW-0732">Signal</keyword>
<dbReference type="Gene3D" id="3.30.1340.30">
    <property type="match status" value="1"/>
</dbReference>
<dbReference type="PANTHER" id="PTHR34606">
    <property type="entry name" value="BON DOMAIN-CONTAINING PROTEIN"/>
    <property type="match status" value="1"/>
</dbReference>
<evidence type="ECO:0000256" key="1">
    <source>
        <dbReference type="SAM" id="MobiDB-lite"/>
    </source>
</evidence>
<dbReference type="PANTHER" id="PTHR34606:SF15">
    <property type="entry name" value="BON DOMAIN-CONTAINING PROTEIN"/>
    <property type="match status" value="1"/>
</dbReference>
<proteinExistence type="predicted"/>
<feature type="domain" description="BON" evidence="3">
    <location>
        <begin position="102"/>
        <end position="170"/>
    </location>
</feature>
<feature type="region of interest" description="Disordered" evidence="1">
    <location>
        <begin position="32"/>
        <end position="74"/>
    </location>
</feature>
<dbReference type="RefSeq" id="WP_188703399.1">
    <property type="nucleotide sequence ID" value="NZ_BMLX01000001.1"/>
</dbReference>
<evidence type="ECO:0000313" key="5">
    <source>
        <dbReference type="Proteomes" id="UP000637267"/>
    </source>
</evidence>
<dbReference type="EMBL" id="BMLX01000001">
    <property type="protein sequence ID" value="GGP19933.1"/>
    <property type="molecule type" value="Genomic_DNA"/>
</dbReference>
<evidence type="ECO:0000259" key="3">
    <source>
        <dbReference type="PROSITE" id="PS50914"/>
    </source>
</evidence>
<feature type="chain" id="PRO_5045906294" description="BON domain-containing protein" evidence="2">
    <location>
        <begin position="26"/>
        <end position="171"/>
    </location>
</feature>
<protein>
    <recommendedName>
        <fullName evidence="3">BON domain-containing protein</fullName>
    </recommendedName>
</protein>
<name>A0ABQ2P7S9_9NEIS</name>
<feature type="signal peptide" evidence="2">
    <location>
        <begin position="1"/>
        <end position="25"/>
    </location>
</feature>
<keyword evidence="5" id="KW-1185">Reference proteome</keyword>
<reference evidence="5" key="1">
    <citation type="journal article" date="2019" name="Int. J. Syst. Evol. Microbiol.">
        <title>The Global Catalogue of Microorganisms (GCM) 10K type strain sequencing project: providing services to taxonomists for standard genome sequencing and annotation.</title>
        <authorList>
            <consortium name="The Broad Institute Genomics Platform"/>
            <consortium name="The Broad Institute Genome Sequencing Center for Infectious Disease"/>
            <person name="Wu L."/>
            <person name="Ma J."/>
        </authorList>
    </citation>
    <scope>NUCLEOTIDE SEQUENCE [LARGE SCALE GENOMIC DNA]</scope>
    <source>
        <strain evidence="5">CGMCC 1.8859</strain>
    </source>
</reference>
<dbReference type="Pfam" id="PF04972">
    <property type="entry name" value="BON"/>
    <property type="match status" value="1"/>
</dbReference>
<evidence type="ECO:0000313" key="4">
    <source>
        <dbReference type="EMBL" id="GGP19933.1"/>
    </source>
</evidence>
<comment type="caution">
    <text evidence="4">The sequence shown here is derived from an EMBL/GenBank/DDBJ whole genome shotgun (WGS) entry which is preliminary data.</text>
</comment>
<dbReference type="InterPro" id="IPR051686">
    <property type="entry name" value="Lipoprotein_DolP"/>
</dbReference>
<evidence type="ECO:0000256" key="2">
    <source>
        <dbReference type="SAM" id="SignalP"/>
    </source>
</evidence>
<gene>
    <name evidence="4" type="ORF">GCM10010970_13070</name>
</gene>
<dbReference type="Proteomes" id="UP000637267">
    <property type="component" value="Unassembled WGS sequence"/>
</dbReference>
<dbReference type="PROSITE" id="PS50914">
    <property type="entry name" value="BON"/>
    <property type="match status" value="1"/>
</dbReference>
<dbReference type="SMART" id="SM00749">
    <property type="entry name" value="BON"/>
    <property type="match status" value="1"/>
</dbReference>
<dbReference type="InterPro" id="IPR014004">
    <property type="entry name" value="Transpt-assoc_nodulatn_dom_bac"/>
</dbReference>
<dbReference type="InterPro" id="IPR007055">
    <property type="entry name" value="BON_dom"/>
</dbReference>
<accession>A0ABQ2P7S9</accession>
<sequence>MPVKRILSSTPSVLALSVLAFSVLAGCQKHDDNEPVTASSVASGAAMEASVPEAPATSQQSGSGDSSASAKLQDAASDMAAAASSAKDALADSSAKAGAKLDDATVTTRVKAALAKDAGLNTLALNVSTSAGVVTLSGEINTEAKHAEIKSVVSGVDGVTSLVDNTTVKSQ</sequence>
<organism evidence="4 5">
    <name type="scientific">Silvimonas iriomotensis</name>
    <dbReference type="NCBI Taxonomy" id="449662"/>
    <lineage>
        <taxon>Bacteria</taxon>
        <taxon>Pseudomonadati</taxon>
        <taxon>Pseudomonadota</taxon>
        <taxon>Betaproteobacteria</taxon>
        <taxon>Neisseriales</taxon>
        <taxon>Chitinibacteraceae</taxon>
        <taxon>Silvimonas</taxon>
    </lineage>
</organism>
<dbReference type="PROSITE" id="PS51257">
    <property type="entry name" value="PROKAR_LIPOPROTEIN"/>
    <property type="match status" value="1"/>
</dbReference>
<feature type="compositionally biased region" description="Low complexity" evidence="1">
    <location>
        <begin position="58"/>
        <end position="74"/>
    </location>
</feature>